<dbReference type="CDD" id="cd23509">
    <property type="entry name" value="Gnk2-like"/>
    <property type="match status" value="2"/>
</dbReference>
<keyword evidence="16" id="KW-1185">Reference proteome</keyword>
<feature type="signal peptide" evidence="12">
    <location>
        <begin position="1"/>
        <end position="19"/>
    </location>
</feature>
<dbReference type="SUPFAM" id="SSF56112">
    <property type="entry name" value="Protein kinase-like (PK-like)"/>
    <property type="match status" value="1"/>
</dbReference>
<evidence type="ECO:0000256" key="4">
    <source>
        <dbReference type="ARBA" id="ARBA00022737"/>
    </source>
</evidence>
<evidence type="ECO:0000259" key="14">
    <source>
        <dbReference type="PROSITE" id="PS51473"/>
    </source>
</evidence>
<keyword evidence="11" id="KW-0812">Transmembrane</keyword>
<evidence type="ECO:0000256" key="10">
    <source>
        <dbReference type="PROSITE-ProRule" id="PRU10141"/>
    </source>
</evidence>
<dbReference type="GO" id="GO:0005524">
    <property type="term" value="F:ATP binding"/>
    <property type="evidence" value="ECO:0007669"/>
    <property type="project" value="UniProtKB-UniRule"/>
</dbReference>
<dbReference type="GO" id="GO:0004674">
    <property type="term" value="F:protein serine/threonine kinase activity"/>
    <property type="evidence" value="ECO:0007669"/>
    <property type="project" value="UniProtKB-KW"/>
</dbReference>
<feature type="domain" description="Gnk2-homologous" evidence="14">
    <location>
        <begin position="140"/>
        <end position="247"/>
    </location>
</feature>
<dbReference type="Pfam" id="PF00069">
    <property type="entry name" value="Pkinase"/>
    <property type="match status" value="1"/>
</dbReference>
<feature type="domain" description="Protein kinase" evidence="13">
    <location>
        <begin position="322"/>
        <end position="599"/>
    </location>
</feature>
<evidence type="ECO:0000256" key="9">
    <source>
        <dbReference type="ARBA" id="ARBA00023180"/>
    </source>
</evidence>
<dbReference type="AlphaFoldDB" id="A0AAD8KI04"/>
<gene>
    <name evidence="15" type="ORF">QVD17_23864</name>
</gene>
<evidence type="ECO:0000256" key="12">
    <source>
        <dbReference type="SAM" id="SignalP"/>
    </source>
</evidence>
<dbReference type="PROSITE" id="PS00108">
    <property type="entry name" value="PROTEIN_KINASE_ST"/>
    <property type="match status" value="1"/>
</dbReference>
<evidence type="ECO:0000256" key="8">
    <source>
        <dbReference type="ARBA" id="ARBA00023170"/>
    </source>
</evidence>
<dbReference type="CDD" id="cd14066">
    <property type="entry name" value="STKc_IRAK"/>
    <property type="match status" value="1"/>
</dbReference>
<dbReference type="InterPro" id="IPR052059">
    <property type="entry name" value="CR_Ser/Thr_kinase"/>
</dbReference>
<evidence type="ECO:0000256" key="2">
    <source>
        <dbReference type="ARBA" id="ARBA00022679"/>
    </source>
</evidence>
<comment type="caution">
    <text evidence="15">The sequence shown here is derived from an EMBL/GenBank/DDBJ whole genome shotgun (WGS) entry which is preliminary data.</text>
</comment>
<evidence type="ECO:0000256" key="11">
    <source>
        <dbReference type="SAM" id="Phobius"/>
    </source>
</evidence>
<evidence type="ECO:0000256" key="3">
    <source>
        <dbReference type="ARBA" id="ARBA00022729"/>
    </source>
</evidence>
<dbReference type="FunFam" id="1.10.510.10:FF:000336">
    <property type="entry name" value="Cysteine-rich receptor-like protein kinase 2"/>
    <property type="match status" value="1"/>
</dbReference>
<dbReference type="Proteomes" id="UP001229421">
    <property type="component" value="Unassembled WGS sequence"/>
</dbReference>
<keyword evidence="1" id="KW-0723">Serine/threonine-protein kinase</keyword>
<dbReference type="FunFam" id="3.30.200.20:FF:000178">
    <property type="entry name" value="serine/threonine-protein kinase PBS1-like"/>
    <property type="match status" value="1"/>
</dbReference>
<evidence type="ECO:0000256" key="5">
    <source>
        <dbReference type="ARBA" id="ARBA00022741"/>
    </source>
</evidence>
<evidence type="ECO:0000313" key="15">
    <source>
        <dbReference type="EMBL" id="KAK1421496.1"/>
    </source>
</evidence>
<dbReference type="PROSITE" id="PS50011">
    <property type="entry name" value="PROTEIN_KINASE_DOM"/>
    <property type="match status" value="1"/>
</dbReference>
<evidence type="ECO:0000256" key="1">
    <source>
        <dbReference type="ARBA" id="ARBA00022527"/>
    </source>
</evidence>
<evidence type="ECO:0000259" key="13">
    <source>
        <dbReference type="PROSITE" id="PS50011"/>
    </source>
</evidence>
<keyword evidence="3 12" id="KW-0732">Signal</keyword>
<dbReference type="PANTHER" id="PTHR47973">
    <property type="entry name" value="CYSTEINE-RICH RECEPTOR-LIKE PROTEIN KINASE 3"/>
    <property type="match status" value="1"/>
</dbReference>
<keyword evidence="7 10" id="KW-0067">ATP-binding</keyword>
<proteinExistence type="predicted"/>
<dbReference type="InterPro" id="IPR008271">
    <property type="entry name" value="Ser/Thr_kinase_AS"/>
</dbReference>
<sequence length="631" mass="70594">MTVQLVVLVVLLLTKSVISQSNTSVTYADIPNHCRGSLPTSNFIRNRNSSLDELVMQLSSTRVLSARAQNITGGDPVFAQAQCRNYLSVDQCVECINEGIFNLVKCRVGNSAYVFLDDCSVRYEAFSSFYNDPNVNEEGAGPGFSICSNVSASQTLSNNTRDIVDDFISDIRDATPKRSNLYVASLRRITNENATMYAMAQCAANINKAICQACMDTANIKLKACLPSREGKYFDLACFAKYSETSFFNDNQTMDITSILKGDHLSKVAIVAGAIGGLVFLLLTIVLCFFRRRKNSKKTEQEDSKGTLNYNYEDLRIATNNFSEENILGKGGFGDVYKATIDEKNVVAVKKLQVQDVRAKEEFENEVTLISNVHHRNLLRLLGWSSEGSDLLLVLEYMANGSLDHFLWGSKRGTLDWNQRYEIILGIAKGLAHLHSEYHVKIIHRDIKSSNILLSDDFKAKIADFGLARFQPEDATHVNTKFAGTLGYAPPEYALRGVLSDKVDTYSFGIVVLEIISGRRCTDMNCDRPSMEYLLEHAWKLYEKKIHIKLTDETLDLNESQQERVMKITEIALLCTQSPAAKRPTMSEVVLMLQEDQSLGKIQLTRPTFVNNQNRRVHIGPSKINIGVSHV</sequence>
<name>A0AAD8KI04_TARER</name>
<evidence type="ECO:0000313" key="16">
    <source>
        <dbReference type="Proteomes" id="UP001229421"/>
    </source>
</evidence>
<dbReference type="CDD" id="cd12087">
    <property type="entry name" value="TM_EGFR-like"/>
    <property type="match status" value="1"/>
</dbReference>
<dbReference type="Gene3D" id="3.30.200.20">
    <property type="entry name" value="Phosphorylase Kinase, domain 1"/>
    <property type="match status" value="1"/>
</dbReference>
<evidence type="ECO:0000256" key="7">
    <source>
        <dbReference type="ARBA" id="ARBA00022840"/>
    </source>
</evidence>
<keyword evidence="2" id="KW-0808">Transferase</keyword>
<keyword evidence="9" id="KW-0325">Glycoprotein</keyword>
<reference evidence="15" key="1">
    <citation type="journal article" date="2023" name="bioRxiv">
        <title>Improved chromosome-level genome assembly for marigold (Tagetes erecta).</title>
        <authorList>
            <person name="Jiang F."/>
            <person name="Yuan L."/>
            <person name="Wang S."/>
            <person name="Wang H."/>
            <person name="Xu D."/>
            <person name="Wang A."/>
            <person name="Fan W."/>
        </authorList>
    </citation>
    <scope>NUCLEOTIDE SEQUENCE</scope>
    <source>
        <strain evidence="15">WSJ</strain>
        <tissue evidence="15">Leaf</tissue>
    </source>
</reference>
<dbReference type="InterPro" id="IPR011009">
    <property type="entry name" value="Kinase-like_dom_sf"/>
</dbReference>
<evidence type="ECO:0000256" key="6">
    <source>
        <dbReference type="ARBA" id="ARBA00022777"/>
    </source>
</evidence>
<keyword evidence="8" id="KW-0675">Receptor</keyword>
<dbReference type="Gene3D" id="1.10.510.10">
    <property type="entry name" value="Transferase(Phosphotransferase) domain 1"/>
    <property type="match status" value="1"/>
</dbReference>
<dbReference type="EMBL" id="JAUHHV010000006">
    <property type="protein sequence ID" value="KAK1421496.1"/>
    <property type="molecule type" value="Genomic_DNA"/>
</dbReference>
<protein>
    <submittedName>
        <fullName evidence="15">Uncharacterized protein</fullName>
    </submittedName>
</protein>
<dbReference type="SMART" id="SM00220">
    <property type="entry name" value="S_TKc"/>
    <property type="match status" value="1"/>
</dbReference>
<dbReference type="InterPro" id="IPR002902">
    <property type="entry name" value="GNK2"/>
</dbReference>
<keyword evidence="6" id="KW-0418">Kinase</keyword>
<dbReference type="Gene3D" id="3.30.430.20">
    <property type="entry name" value="Gnk2 domain, C-X8-C-X2-C motif"/>
    <property type="match status" value="2"/>
</dbReference>
<dbReference type="PROSITE" id="PS00107">
    <property type="entry name" value="PROTEIN_KINASE_ATP"/>
    <property type="match status" value="1"/>
</dbReference>
<dbReference type="InterPro" id="IPR000719">
    <property type="entry name" value="Prot_kinase_dom"/>
</dbReference>
<keyword evidence="5 10" id="KW-0547">Nucleotide-binding</keyword>
<keyword evidence="11" id="KW-1133">Transmembrane helix</keyword>
<keyword evidence="4" id="KW-0677">Repeat</keyword>
<accession>A0AAD8KI04</accession>
<organism evidence="15 16">
    <name type="scientific">Tagetes erecta</name>
    <name type="common">African marigold</name>
    <dbReference type="NCBI Taxonomy" id="13708"/>
    <lineage>
        <taxon>Eukaryota</taxon>
        <taxon>Viridiplantae</taxon>
        <taxon>Streptophyta</taxon>
        <taxon>Embryophyta</taxon>
        <taxon>Tracheophyta</taxon>
        <taxon>Spermatophyta</taxon>
        <taxon>Magnoliopsida</taxon>
        <taxon>eudicotyledons</taxon>
        <taxon>Gunneridae</taxon>
        <taxon>Pentapetalae</taxon>
        <taxon>asterids</taxon>
        <taxon>campanulids</taxon>
        <taxon>Asterales</taxon>
        <taxon>Asteraceae</taxon>
        <taxon>Asteroideae</taxon>
        <taxon>Heliantheae alliance</taxon>
        <taxon>Tageteae</taxon>
        <taxon>Tagetes</taxon>
    </lineage>
</organism>
<dbReference type="Pfam" id="PF01657">
    <property type="entry name" value="Stress-antifung"/>
    <property type="match status" value="2"/>
</dbReference>
<feature type="domain" description="Gnk2-homologous" evidence="14">
    <location>
        <begin position="24"/>
        <end position="128"/>
    </location>
</feature>
<dbReference type="InterPro" id="IPR017441">
    <property type="entry name" value="Protein_kinase_ATP_BS"/>
</dbReference>
<dbReference type="InterPro" id="IPR038408">
    <property type="entry name" value="GNK2_sf"/>
</dbReference>
<dbReference type="PROSITE" id="PS51473">
    <property type="entry name" value="GNK2"/>
    <property type="match status" value="2"/>
</dbReference>
<feature type="transmembrane region" description="Helical" evidence="11">
    <location>
        <begin position="268"/>
        <end position="290"/>
    </location>
</feature>
<feature type="chain" id="PRO_5041922573" evidence="12">
    <location>
        <begin position="20"/>
        <end position="631"/>
    </location>
</feature>
<keyword evidence="11" id="KW-0472">Membrane</keyword>
<feature type="binding site" evidence="10">
    <location>
        <position position="351"/>
    </location>
    <ligand>
        <name>ATP</name>
        <dbReference type="ChEBI" id="CHEBI:30616"/>
    </ligand>
</feature>